<gene>
    <name evidence="1" type="ordered locus">MTR_5g082360</name>
</gene>
<dbReference type="PaxDb" id="3880-AES99571"/>
<dbReference type="EMBL" id="CM001221">
    <property type="protein sequence ID" value="AES99571.1"/>
    <property type="molecule type" value="Genomic_DNA"/>
</dbReference>
<reference evidence="2" key="3">
    <citation type="submission" date="2015-04" db="UniProtKB">
        <authorList>
            <consortium name="EnsemblPlants"/>
        </authorList>
    </citation>
    <scope>IDENTIFICATION</scope>
    <source>
        <strain evidence="2">cv. Jemalong A17</strain>
    </source>
</reference>
<accession>G7KGY9</accession>
<organism evidence="1 3">
    <name type="scientific">Medicago truncatula</name>
    <name type="common">Barrel medic</name>
    <name type="synonym">Medicago tribuloides</name>
    <dbReference type="NCBI Taxonomy" id="3880"/>
    <lineage>
        <taxon>Eukaryota</taxon>
        <taxon>Viridiplantae</taxon>
        <taxon>Streptophyta</taxon>
        <taxon>Embryophyta</taxon>
        <taxon>Tracheophyta</taxon>
        <taxon>Spermatophyta</taxon>
        <taxon>Magnoliopsida</taxon>
        <taxon>eudicotyledons</taxon>
        <taxon>Gunneridae</taxon>
        <taxon>Pentapetalae</taxon>
        <taxon>rosids</taxon>
        <taxon>fabids</taxon>
        <taxon>Fabales</taxon>
        <taxon>Fabaceae</taxon>
        <taxon>Papilionoideae</taxon>
        <taxon>50 kb inversion clade</taxon>
        <taxon>NPAAA clade</taxon>
        <taxon>Hologalegina</taxon>
        <taxon>IRL clade</taxon>
        <taxon>Trifolieae</taxon>
        <taxon>Medicago</taxon>
    </lineage>
</organism>
<protein>
    <submittedName>
        <fullName evidence="1 2">Uncharacterized protein</fullName>
    </submittedName>
</protein>
<reference evidence="1 3" key="2">
    <citation type="journal article" date="2014" name="BMC Genomics">
        <title>An improved genome release (version Mt4.0) for the model legume Medicago truncatula.</title>
        <authorList>
            <person name="Tang H."/>
            <person name="Krishnakumar V."/>
            <person name="Bidwell S."/>
            <person name="Rosen B."/>
            <person name="Chan A."/>
            <person name="Zhou S."/>
            <person name="Gentzbittel L."/>
            <person name="Childs K.L."/>
            <person name="Yandell M."/>
            <person name="Gundlach H."/>
            <person name="Mayer K.F."/>
            <person name="Schwartz D.C."/>
            <person name="Town C.D."/>
        </authorList>
    </citation>
    <scope>GENOME REANNOTATION</scope>
    <source>
        <strain evidence="2 3">cv. Jemalong A17</strain>
    </source>
</reference>
<proteinExistence type="predicted"/>
<evidence type="ECO:0000313" key="1">
    <source>
        <dbReference type="EMBL" id="AES99571.1"/>
    </source>
</evidence>
<reference evidence="1 3" key="1">
    <citation type="journal article" date="2011" name="Nature">
        <title>The Medicago genome provides insight into the evolution of rhizobial symbioses.</title>
        <authorList>
            <person name="Young N.D."/>
            <person name="Debelle F."/>
            <person name="Oldroyd G.E."/>
            <person name="Geurts R."/>
            <person name="Cannon S.B."/>
            <person name="Udvardi M.K."/>
            <person name="Benedito V.A."/>
            <person name="Mayer K.F."/>
            <person name="Gouzy J."/>
            <person name="Schoof H."/>
            <person name="Van de Peer Y."/>
            <person name="Proost S."/>
            <person name="Cook D.R."/>
            <person name="Meyers B.C."/>
            <person name="Spannagl M."/>
            <person name="Cheung F."/>
            <person name="De Mita S."/>
            <person name="Krishnakumar V."/>
            <person name="Gundlach H."/>
            <person name="Zhou S."/>
            <person name="Mudge J."/>
            <person name="Bharti A.K."/>
            <person name="Murray J.D."/>
            <person name="Naoumkina M.A."/>
            <person name="Rosen B."/>
            <person name="Silverstein K.A."/>
            <person name="Tang H."/>
            <person name="Rombauts S."/>
            <person name="Zhao P.X."/>
            <person name="Zhou P."/>
            <person name="Barbe V."/>
            <person name="Bardou P."/>
            <person name="Bechner M."/>
            <person name="Bellec A."/>
            <person name="Berger A."/>
            <person name="Berges H."/>
            <person name="Bidwell S."/>
            <person name="Bisseling T."/>
            <person name="Choisne N."/>
            <person name="Couloux A."/>
            <person name="Denny R."/>
            <person name="Deshpande S."/>
            <person name="Dai X."/>
            <person name="Doyle J.J."/>
            <person name="Dudez A.M."/>
            <person name="Farmer A.D."/>
            <person name="Fouteau S."/>
            <person name="Franken C."/>
            <person name="Gibelin C."/>
            <person name="Gish J."/>
            <person name="Goldstein S."/>
            <person name="Gonzalez A.J."/>
            <person name="Green P.J."/>
            <person name="Hallab A."/>
            <person name="Hartog M."/>
            <person name="Hua A."/>
            <person name="Humphray S.J."/>
            <person name="Jeong D.H."/>
            <person name="Jing Y."/>
            <person name="Jocker A."/>
            <person name="Kenton S.M."/>
            <person name="Kim D.J."/>
            <person name="Klee K."/>
            <person name="Lai H."/>
            <person name="Lang C."/>
            <person name="Lin S."/>
            <person name="Macmil S.L."/>
            <person name="Magdelenat G."/>
            <person name="Matthews L."/>
            <person name="McCorrison J."/>
            <person name="Monaghan E.L."/>
            <person name="Mun J.H."/>
            <person name="Najar F.Z."/>
            <person name="Nicholson C."/>
            <person name="Noirot C."/>
            <person name="O'Bleness M."/>
            <person name="Paule C.R."/>
            <person name="Poulain J."/>
            <person name="Prion F."/>
            <person name="Qin B."/>
            <person name="Qu C."/>
            <person name="Retzel E.F."/>
            <person name="Riddle C."/>
            <person name="Sallet E."/>
            <person name="Samain S."/>
            <person name="Samson N."/>
            <person name="Sanders I."/>
            <person name="Saurat O."/>
            <person name="Scarpelli C."/>
            <person name="Schiex T."/>
            <person name="Segurens B."/>
            <person name="Severin A.J."/>
            <person name="Sherrier D.J."/>
            <person name="Shi R."/>
            <person name="Sims S."/>
            <person name="Singer S.R."/>
            <person name="Sinharoy S."/>
            <person name="Sterck L."/>
            <person name="Viollet A."/>
            <person name="Wang B.B."/>
            <person name="Wang K."/>
            <person name="Wang M."/>
            <person name="Wang X."/>
            <person name="Warfsmann J."/>
            <person name="Weissenbach J."/>
            <person name="White D.D."/>
            <person name="White J.D."/>
            <person name="Wiley G.B."/>
            <person name="Wincker P."/>
            <person name="Xing Y."/>
            <person name="Yang L."/>
            <person name="Yao Z."/>
            <person name="Ying F."/>
            <person name="Zhai J."/>
            <person name="Zhou L."/>
            <person name="Zuber A."/>
            <person name="Denarie J."/>
            <person name="Dixon R.A."/>
            <person name="May G.D."/>
            <person name="Schwartz D.C."/>
            <person name="Rogers J."/>
            <person name="Quetier F."/>
            <person name="Town C.D."/>
            <person name="Roe B.A."/>
        </authorList>
    </citation>
    <scope>NUCLEOTIDE SEQUENCE [LARGE SCALE GENOMIC DNA]</scope>
    <source>
        <strain evidence="1">A17</strain>
        <strain evidence="2 3">cv. Jemalong A17</strain>
    </source>
</reference>
<name>G7KGY9_MEDTR</name>
<evidence type="ECO:0000313" key="2">
    <source>
        <dbReference type="EnsemblPlants" id="AES99571"/>
    </source>
</evidence>
<keyword evidence="3" id="KW-1185">Reference proteome</keyword>
<dbReference type="EnsemblPlants" id="AES99571">
    <property type="protein sequence ID" value="AES99571"/>
    <property type="gene ID" value="MTR_5g082360"/>
</dbReference>
<evidence type="ECO:0000313" key="3">
    <source>
        <dbReference type="Proteomes" id="UP000002051"/>
    </source>
</evidence>
<dbReference type="HOGENOM" id="CLU_2964364_0_0_1"/>
<dbReference type="AlphaFoldDB" id="G7KGY9"/>
<dbReference type="Proteomes" id="UP000002051">
    <property type="component" value="Chromosome 5"/>
</dbReference>
<sequence length="59" mass="6756">MANRALGRRDLFDGRLTNSGTKLIFRIIEGRSWPTCENSGMNLMVHSIFNVNQCLWGTR</sequence>